<dbReference type="Proteomes" id="UP000245838">
    <property type="component" value="Chromosome sggmmb4_Chromosome"/>
</dbReference>
<dbReference type="BioCyc" id="SGLO343509:SGP1_RS14410-MONOMER"/>
<proteinExistence type="predicted"/>
<gene>
    <name evidence="1" type="ORF">SGGMMB4_03699</name>
</gene>
<evidence type="ECO:0000313" key="1">
    <source>
        <dbReference type="EMBL" id="CRL45704.1"/>
    </source>
</evidence>
<dbReference type="RefSeq" id="WP_041867039.1">
    <property type="nucleotide sequence ID" value="NC_007712.1"/>
</dbReference>
<dbReference type="EMBL" id="LN854557">
    <property type="protein sequence ID" value="CRL45704.1"/>
    <property type="molecule type" value="Genomic_DNA"/>
</dbReference>
<organism evidence="1 2">
    <name type="scientific">Sodalis glossinidius (strain morsitans)</name>
    <dbReference type="NCBI Taxonomy" id="343509"/>
    <lineage>
        <taxon>Bacteria</taxon>
        <taxon>Pseudomonadati</taxon>
        <taxon>Pseudomonadota</taxon>
        <taxon>Gammaproteobacteria</taxon>
        <taxon>Enterobacterales</taxon>
        <taxon>Bruguierivoracaceae</taxon>
        <taxon>Sodalis</taxon>
    </lineage>
</organism>
<sequence length="140" mass="15929">MAKGNYKDHFINSADGQFTITDNQNNTIISIAIYHKFYTLEVGGDKISHHNLFLAPFPPTAESFKEPMTLCGASEVYEKRLQIWCDETEDCQNEKRAQARDDIISARVKKTICSLWKTVILSPYLPYAHHLEGLSQGVIH</sequence>
<protein>
    <submittedName>
        <fullName evidence="1">Uncharacterized protein</fullName>
    </submittedName>
</protein>
<accession>A0A193QKI6</accession>
<name>A0A193QKI6_SODGM</name>
<reference evidence="1 2" key="1">
    <citation type="submission" date="2015-05" db="EMBL/GenBank/DDBJ databases">
        <authorList>
            <person name="Goodhead I."/>
        </authorList>
    </citation>
    <scope>NUCLEOTIDE SEQUENCE [LARGE SCALE GENOMIC DNA]</scope>
    <source>
        <strain evidence="2">morsitans</strain>
    </source>
</reference>
<dbReference type="AlphaFoldDB" id="A0A193QKI6"/>
<evidence type="ECO:0000313" key="2">
    <source>
        <dbReference type="Proteomes" id="UP000245838"/>
    </source>
</evidence>